<reference evidence="1 2" key="1">
    <citation type="submission" date="2023-11" db="EMBL/GenBank/DDBJ databases">
        <title>Genome sequence of Pseudomonas salmasensis Strain SLU99.</title>
        <authorList>
            <person name="Ghadamgahi F."/>
            <person name="Kalyandurg P.B."/>
            <person name="Catara V."/>
            <person name="Vetukuri R."/>
            <person name="Ghosh S."/>
        </authorList>
    </citation>
    <scope>NUCLEOTIDE SEQUENCE [LARGE SCALE GENOMIC DNA]</scope>
    <source>
        <strain evidence="1 2">SLU99</strain>
    </source>
</reference>
<name>A0ABU5FEH1_9PSED</name>
<sequence length="49" mass="5185">MLAKIANDNASQQIKRGAFAFFASKLAPTGDANSPVNAVLFAHPEKKPT</sequence>
<protein>
    <submittedName>
        <fullName evidence="1">Uncharacterized protein</fullName>
    </submittedName>
</protein>
<evidence type="ECO:0000313" key="2">
    <source>
        <dbReference type="Proteomes" id="UP001277967"/>
    </source>
</evidence>
<gene>
    <name evidence="1" type="ORF">SO486_11360</name>
</gene>
<dbReference type="RefSeq" id="WP_320747361.1">
    <property type="nucleotide sequence ID" value="NZ_CP152477.1"/>
</dbReference>
<dbReference type="Proteomes" id="UP001277967">
    <property type="component" value="Unassembled WGS sequence"/>
</dbReference>
<proteinExistence type="predicted"/>
<dbReference type="EMBL" id="JAXGGE010000001">
    <property type="protein sequence ID" value="MDY4300578.1"/>
    <property type="molecule type" value="Genomic_DNA"/>
</dbReference>
<keyword evidence="2" id="KW-1185">Reference proteome</keyword>
<comment type="caution">
    <text evidence="1">The sequence shown here is derived from an EMBL/GenBank/DDBJ whole genome shotgun (WGS) entry which is preliminary data.</text>
</comment>
<evidence type="ECO:0000313" key="1">
    <source>
        <dbReference type="EMBL" id="MDY4300578.1"/>
    </source>
</evidence>
<organism evidence="1 2">
    <name type="scientific">Pseudomonas salmasensis</name>
    <dbReference type="NCBI Taxonomy" id="2745514"/>
    <lineage>
        <taxon>Bacteria</taxon>
        <taxon>Pseudomonadati</taxon>
        <taxon>Pseudomonadota</taxon>
        <taxon>Gammaproteobacteria</taxon>
        <taxon>Pseudomonadales</taxon>
        <taxon>Pseudomonadaceae</taxon>
        <taxon>Pseudomonas</taxon>
    </lineage>
</organism>
<accession>A0ABU5FEH1</accession>